<evidence type="ECO:0000313" key="7">
    <source>
        <dbReference type="EMBL" id="CAK7327463.1"/>
    </source>
</evidence>
<dbReference type="InterPro" id="IPR011545">
    <property type="entry name" value="DEAD/DEAH_box_helicase_dom"/>
</dbReference>
<dbReference type="PROSITE" id="PS51192">
    <property type="entry name" value="HELICASE_ATP_BIND_1"/>
    <property type="match status" value="1"/>
</dbReference>
<evidence type="ECO:0000256" key="4">
    <source>
        <dbReference type="ARBA" id="ARBA00022840"/>
    </source>
</evidence>
<feature type="compositionally biased region" description="Low complexity" evidence="5">
    <location>
        <begin position="187"/>
        <end position="203"/>
    </location>
</feature>
<feature type="compositionally biased region" description="Basic and acidic residues" evidence="5">
    <location>
        <begin position="165"/>
        <end position="176"/>
    </location>
</feature>
<dbReference type="AlphaFoldDB" id="A0AAV1R0M8"/>
<keyword evidence="4" id="KW-0067">ATP-binding</keyword>
<dbReference type="InterPro" id="IPR014001">
    <property type="entry name" value="Helicase_ATP-bd"/>
</dbReference>
<sequence length="380" mass="41371">MLVAPTTPAPHPHPLVRLWPQSIIFGYHSRCRSHSHSHSHSLFELKLNSSSDRVLALVRAGPDFQASASPSQLFDDHHTASPSPPSNKDDAGIETKGIAASFGKLKAHKLKLLARKAKQQLTKHQHFRDTLVVTEEAEAEAQAEREKETTRRASNLPVKRVNKTSSHEIKPPKSDSKMAGSHVLVPRPSSSSYSRRSSSSHSRGWGKGVDSRSTQVSVERGHENDFFSRKSFRDLGCTDFMIESLKGQVFVRPSHIQAKAFAPVIDGKSCVIADQSGSGKTLAYLIPLIQRLRLEELQGLGQSSSQSPRVLILVPTAELASQAAVRVAVGGNRTSFPYITYSSAILLDLAVKGIGIALVHDYATVESVEFAPIVDNSKAA</sequence>
<protein>
    <recommendedName>
        <fullName evidence="6">Helicase ATP-binding domain-containing protein</fullName>
    </recommendedName>
</protein>
<evidence type="ECO:0000259" key="6">
    <source>
        <dbReference type="PROSITE" id="PS51192"/>
    </source>
</evidence>
<evidence type="ECO:0000256" key="5">
    <source>
        <dbReference type="SAM" id="MobiDB-lite"/>
    </source>
</evidence>
<dbReference type="Pfam" id="PF00270">
    <property type="entry name" value="DEAD"/>
    <property type="match status" value="1"/>
</dbReference>
<organism evidence="7 8">
    <name type="scientific">Dovyalis caffra</name>
    <dbReference type="NCBI Taxonomy" id="77055"/>
    <lineage>
        <taxon>Eukaryota</taxon>
        <taxon>Viridiplantae</taxon>
        <taxon>Streptophyta</taxon>
        <taxon>Embryophyta</taxon>
        <taxon>Tracheophyta</taxon>
        <taxon>Spermatophyta</taxon>
        <taxon>Magnoliopsida</taxon>
        <taxon>eudicotyledons</taxon>
        <taxon>Gunneridae</taxon>
        <taxon>Pentapetalae</taxon>
        <taxon>rosids</taxon>
        <taxon>fabids</taxon>
        <taxon>Malpighiales</taxon>
        <taxon>Salicaceae</taxon>
        <taxon>Flacourtieae</taxon>
        <taxon>Dovyalis</taxon>
    </lineage>
</organism>
<feature type="compositionally biased region" description="Basic and acidic residues" evidence="5">
    <location>
        <begin position="142"/>
        <end position="151"/>
    </location>
</feature>
<reference evidence="7 8" key="1">
    <citation type="submission" date="2024-01" db="EMBL/GenBank/DDBJ databases">
        <authorList>
            <person name="Waweru B."/>
        </authorList>
    </citation>
    <scope>NUCLEOTIDE SEQUENCE [LARGE SCALE GENOMIC DNA]</scope>
</reference>
<dbReference type="EMBL" id="CAWUPB010000851">
    <property type="protein sequence ID" value="CAK7327463.1"/>
    <property type="molecule type" value="Genomic_DNA"/>
</dbReference>
<dbReference type="GO" id="GO:0005524">
    <property type="term" value="F:ATP binding"/>
    <property type="evidence" value="ECO:0007669"/>
    <property type="project" value="UniProtKB-KW"/>
</dbReference>
<feature type="domain" description="Helicase ATP-binding" evidence="6">
    <location>
        <begin position="261"/>
        <end position="322"/>
    </location>
</feature>
<proteinExistence type="predicted"/>
<dbReference type="InterPro" id="IPR027417">
    <property type="entry name" value="P-loop_NTPase"/>
</dbReference>
<dbReference type="Gene3D" id="3.40.50.300">
    <property type="entry name" value="P-loop containing nucleotide triphosphate hydrolases"/>
    <property type="match status" value="1"/>
</dbReference>
<dbReference type="Proteomes" id="UP001314170">
    <property type="component" value="Unassembled WGS sequence"/>
</dbReference>
<dbReference type="GO" id="GO:0016787">
    <property type="term" value="F:hydrolase activity"/>
    <property type="evidence" value="ECO:0007669"/>
    <property type="project" value="UniProtKB-KW"/>
</dbReference>
<dbReference type="GO" id="GO:0003676">
    <property type="term" value="F:nucleic acid binding"/>
    <property type="evidence" value="ECO:0007669"/>
    <property type="project" value="InterPro"/>
</dbReference>
<feature type="region of interest" description="Disordered" evidence="5">
    <location>
        <begin position="138"/>
        <end position="220"/>
    </location>
</feature>
<gene>
    <name evidence="7" type="ORF">DCAF_LOCUS5175</name>
</gene>
<feature type="region of interest" description="Disordered" evidence="5">
    <location>
        <begin position="66"/>
        <end position="93"/>
    </location>
</feature>
<accession>A0AAV1R0M8</accession>
<evidence type="ECO:0000256" key="1">
    <source>
        <dbReference type="ARBA" id="ARBA00022741"/>
    </source>
</evidence>
<keyword evidence="3" id="KW-0347">Helicase</keyword>
<keyword evidence="2" id="KW-0378">Hydrolase</keyword>
<dbReference type="PANTHER" id="PTHR47960">
    <property type="entry name" value="DEAD-BOX ATP-DEPENDENT RNA HELICASE 50"/>
    <property type="match status" value="1"/>
</dbReference>
<dbReference type="SUPFAM" id="SSF52540">
    <property type="entry name" value="P-loop containing nucleoside triphosphate hydrolases"/>
    <property type="match status" value="1"/>
</dbReference>
<keyword evidence="8" id="KW-1185">Reference proteome</keyword>
<evidence type="ECO:0000313" key="8">
    <source>
        <dbReference type="Proteomes" id="UP001314170"/>
    </source>
</evidence>
<keyword evidence="1" id="KW-0547">Nucleotide-binding</keyword>
<evidence type="ECO:0000256" key="2">
    <source>
        <dbReference type="ARBA" id="ARBA00022801"/>
    </source>
</evidence>
<evidence type="ECO:0000256" key="3">
    <source>
        <dbReference type="ARBA" id="ARBA00022806"/>
    </source>
</evidence>
<dbReference type="GO" id="GO:0004386">
    <property type="term" value="F:helicase activity"/>
    <property type="evidence" value="ECO:0007669"/>
    <property type="project" value="UniProtKB-KW"/>
</dbReference>
<comment type="caution">
    <text evidence="7">The sequence shown here is derived from an EMBL/GenBank/DDBJ whole genome shotgun (WGS) entry which is preliminary data.</text>
</comment>
<name>A0AAV1R0M8_9ROSI</name>